<dbReference type="Proteomes" id="UP000002985">
    <property type="component" value="Unassembled WGS sequence"/>
</dbReference>
<dbReference type="AlphaFoldDB" id="I3IP11"/>
<keyword evidence="3" id="KW-1185">Reference proteome</keyword>
<evidence type="ECO:0000313" key="2">
    <source>
        <dbReference type="EMBL" id="GAB63456.1"/>
    </source>
</evidence>
<protein>
    <submittedName>
        <fullName evidence="2">Uncharacterized protein</fullName>
    </submittedName>
</protein>
<reference evidence="2 3" key="1">
    <citation type="journal article" date="2012" name="FEBS Lett.">
        <title>Anammox organism KSU-1 expresses a NirK-type copper-containing nitrite reductase instead of a NirS-type with cytochrome cd1.</title>
        <authorList>
            <person name="Hira D."/>
            <person name="Toh H."/>
            <person name="Migita C.T."/>
            <person name="Okubo H."/>
            <person name="Nishiyama T."/>
            <person name="Hattori M."/>
            <person name="Furukawa K."/>
            <person name="Fujii T."/>
        </authorList>
    </citation>
    <scope>NUCLEOTIDE SEQUENCE [LARGE SCALE GENOMIC DNA]</scope>
</reference>
<feature type="region of interest" description="Disordered" evidence="1">
    <location>
        <begin position="17"/>
        <end position="54"/>
    </location>
</feature>
<dbReference type="EMBL" id="BAFH01000004">
    <property type="protein sequence ID" value="GAB63456.1"/>
    <property type="molecule type" value="Genomic_DNA"/>
</dbReference>
<feature type="compositionally biased region" description="Polar residues" evidence="1">
    <location>
        <begin position="17"/>
        <end position="28"/>
    </location>
</feature>
<name>I3IP11_9BACT</name>
<sequence>MGRDFRKALFTLLALQNDNPWQNNTRSSRGAGKGSRDTNEQSSSTANRKFICGD</sequence>
<evidence type="ECO:0000313" key="3">
    <source>
        <dbReference type="Proteomes" id="UP000002985"/>
    </source>
</evidence>
<evidence type="ECO:0000256" key="1">
    <source>
        <dbReference type="SAM" id="MobiDB-lite"/>
    </source>
</evidence>
<accession>I3IP11</accession>
<proteinExistence type="predicted"/>
<organism evidence="2 3">
    <name type="scientific">Candidatus Jettenia caeni</name>
    <dbReference type="NCBI Taxonomy" id="247490"/>
    <lineage>
        <taxon>Bacteria</taxon>
        <taxon>Pseudomonadati</taxon>
        <taxon>Planctomycetota</taxon>
        <taxon>Candidatus Brocadiia</taxon>
        <taxon>Candidatus Brocadiales</taxon>
        <taxon>Candidatus Brocadiaceae</taxon>
        <taxon>Candidatus Jettenia</taxon>
    </lineage>
</organism>
<comment type="caution">
    <text evidence="2">The sequence shown here is derived from an EMBL/GenBank/DDBJ whole genome shotgun (WGS) entry which is preliminary data.</text>
</comment>
<gene>
    <name evidence="2" type="ORF">KSU1_D0147</name>
</gene>